<evidence type="ECO:0000313" key="2">
    <source>
        <dbReference type="Proteomes" id="UP000054544"/>
    </source>
</evidence>
<protein>
    <submittedName>
        <fullName evidence="1">Uncharacterized protein</fullName>
    </submittedName>
</protein>
<sequence>MLENESDRASLERFSTRLPPISATDIVCTCPEANAGELCPSEVANDVKGEAEITPESASNEAGDTGLEVDFSQDVPSLKAFTCFRGWVDSCDIVSDDQSRVPTSEIRPLCSCDGVHPFIWEWASDS</sequence>
<evidence type="ECO:0000313" key="1">
    <source>
        <dbReference type="EMBL" id="KJK77732.1"/>
    </source>
</evidence>
<proteinExistence type="predicted"/>
<gene>
    <name evidence="1" type="ORF">H634G_06699</name>
</gene>
<keyword evidence="2" id="KW-1185">Reference proteome</keyword>
<accession>A0A0D9NUL3</accession>
<organism evidence="1 2">
    <name type="scientific">Metarhizium anisopliae BRIP 53293</name>
    <dbReference type="NCBI Taxonomy" id="1291518"/>
    <lineage>
        <taxon>Eukaryota</taxon>
        <taxon>Fungi</taxon>
        <taxon>Dikarya</taxon>
        <taxon>Ascomycota</taxon>
        <taxon>Pezizomycotina</taxon>
        <taxon>Sordariomycetes</taxon>
        <taxon>Hypocreomycetidae</taxon>
        <taxon>Hypocreales</taxon>
        <taxon>Clavicipitaceae</taxon>
        <taxon>Metarhizium</taxon>
    </lineage>
</organism>
<dbReference type="EMBL" id="KE384737">
    <property type="protein sequence ID" value="KJK77732.1"/>
    <property type="molecule type" value="Genomic_DNA"/>
</dbReference>
<dbReference type="Proteomes" id="UP000054544">
    <property type="component" value="Unassembled WGS sequence"/>
</dbReference>
<name>A0A0D9NUL3_METAN</name>
<dbReference type="AlphaFoldDB" id="A0A0D9NUL3"/>
<reference evidence="2" key="1">
    <citation type="journal article" date="2014" name="BMC Genomics">
        <title>The genome sequence of the biocontrol fungus Metarhizium anisopliae and comparative genomics of Metarhizium species.</title>
        <authorList>
            <person name="Pattemore J.A."/>
            <person name="Hane J.K."/>
            <person name="Williams A.H."/>
            <person name="Wilson B.A."/>
            <person name="Stodart B.J."/>
            <person name="Ash G.J."/>
        </authorList>
    </citation>
    <scope>NUCLEOTIDE SEQUENCE [LARGE SCALE GENOMIC DNA]</scope>
    <source>
        <strain evidence="2">BRIP 53293</strain>
    </source>
</reference>